<evidence type="ECO:0000313" key="3">
    <source>
        <dbReference type="Proteomes" id="UP000242146"/>
    </source>
</evidence>
<protein>
    <submittedName>
        <fullName evidence="2">Uncharacterized protein</fullName>
    </submittedName>
</protein>
<evidence type="ECO:0000313" key="2">
    <source>
        <dbReference type="EMBL" id="ORX58019.1"/>
    </source>
</evidence>
<comment type="caution">
    <text evidence="2">The sequence shown here is derived from an EMBL/GenBank/DDBJ whole genome shotgun (WGS) entry which is preliminary data.</text>
</comment>
<organism evidence="2 3">
    <name type="scientific">Hesseltinella vesiculosa</name>
    <dbReference type="NCBI Taxonomy" id="101127"/>
    <lineage>
        <taxon>Eukaryota</taxon>
        <taxon>Fungi</taxon>
        <taxon>Fungi incertae sedis</taxon>
        <taxon>Mucoromycota</taxon>
        <taxon>Mucoromycotina</taxon>
        <taxon>Mucoromycetes</taxon>
        <taxon>Mucorales</taxon>
        <taxon>Cunninghamellaceae</taxon>
        <taxon>Hesseltinella</taxon>
    </lineage>
</organism>
<dbReference type="EMBL" id="MCGT01000007">
    <property type="protein sequence ID" value="ORX58019.1"/>
    <property type="molecule type" value="Genomic_DNA"/>
</dbReference>
<dbReference type="AlphaFoldDB" id="A0A1X2GNM0"/>
<proteinExistence type="predicted"/>
<reference evidence="2 3" key="1">
    <citation type="submission" date="2016-07" db="EMBL/GenBank/DDBJ databases">
        <title>Pervasive Adenine N6-methylation of Active Genes in Fungi.</title>
        <authorList>
            <consortium name="DOE Joint Genome Institute"/>
            <person name="Mondo S.J."/>
            <person name="Dannebaum R.O."/>
            <person name="Kuo R.C."/>
            <person name="Labutti K."/>
            <person name="Haridas S."/>
            <person name="Kuo A."/>
            <person name="Salamov A."/>
            <person name="Ahrendt S.R."/>
            <person name="Lipzen A."/>
            <person name="Sullivan W."/>
            <person name="Andreopoulos W.B."/>
            <person name="Clum A."/>
            <person name="Lindquist E."/>
            <person name="Daum C."/>
            <person name="Ramamoorthy G.K."/>
            <person name="Gryganskyi A."/>
            <person name="Culley D."/>
            <person name="Magnuson J.K."/>
            <person name="James T.Y."/>
            <person name="O'Malley M.A."/>
            <person name="Stajich J.E."/>
            <person name="Spatafora J.W."/>
            <person name="Visel A."/>
            <person name="Grigoriev I.V."/>
        </authorList>
    </citation>
    <scope>NUCLEOTIDE SEQUENCE [LARGE SCALE GENOMIC DNA]</scope>
    <source>
        <strain evidence="2 3">NRRL 3301</strain>
    </source>
</reference>
<feature type="region of interest" description="Disordered" evidence="1">
    <location>
        <begin position="57"/>
        <end position="81"/>
    </location>
</feature>
<feature type="compositionally biased region" description="Polar residues" evidence="1">
    <location>
        <begin position="59"/>
        <end position="69"/>
    </location>
</feature>
<dbReference type="Proteomes" id="UP000242146">
    <property type="component" value="Unassembled WGS sequence"/>
</dbReference>
<name>A0A1X2GNM0_9FUNG</name>
<evidence type="ECO:0000256" key="1">
    <source>
        <dbReference type="SAM" id="MobiDB-lite"/>
    </source>
</evidence>
<dbReference type="OrthoDB" id="1099063at2759"/>
<sequence length="202" mass="23071">MLRWSLDCYFEKVDLDIVKMRLLPEDTTDLDGDRMPPSSTLFVSTAARQLLSMPALRQPPTSKTTSTSMVLPPAPTPSQYQRHRRFASVADQDSTKGHLVKYGGAQAQDRPSARVRSLEIRWQMLARPRSFFSHAHEKPTKHVEGVFIYTFDDQGYISEHKIQHIVPSPSRRILLLHSYGSKVRAFLESMKRREPVLRPGLG</sequence>
<gene>
    <name evidence="2" type="ORF">DM01DRAFT_1333698</name>
</gene>
<accession>A0A1X2GNM0</accession>
<keyword evidence="3" id="KW-1185">Reference proteome</keyword>
<dbReference type="STRING" id="101127.A0A1X2GNM0"/>